<name>X1M6A1_9ZZZZ</name>
<dbReference type="InterPro" id="IPR013738">
    <property type="entry name" value="Beta_galactosidase_Trimer"/>
</dbReference>
<dbReference type="PANTHER" id="PTHR36447">
    <property type="entry name" value="BETA-GALACTOSIDASE GANA"/>
    <property type="match status" value="1"/>
</dbReference>
<evidence type="ECO:0000259" key="1">
    <source>
        <dbReference type="Pfam" id="PF08532"/>
    </source>
</evidence>
<accession>X1M6A1</accession>
<proteinExistence type="predicted"/>
<reference evidence="2" key="1">
    <citation type="journal article" date="2014" name="Front. Microbiol.">
        <title>High frequency of phylogenetically diverse reductive dehalogenase-homologous genes in deep subseafloor sedimentary metagenomes.</title>
        <authorList>
            <person name="Kawai M."/>
            <person name="Futagami T."/>
            <person name="Toyoda A."/>
            <person name="Takaki Y."/>
            <person name="Nishi S."/>
            <person name="Hori S."/>
            <person name="Arai W."/>
            <person name="Tsubouchi T."/>
            <person name="Morono Y."/>
            <person name="Uchiyama I."/>
            <person name="Ito T."/>
            <person name="Fujiyama A."/>
            <person name="Inagaki F."/>
            <person name="Takami H."/>
        </authorList>
    </citation>
    <scope>NUCLEOTIDE SEQUENCE</scope>
    <source>
        <strain evidence="2">Expedition CK06-06</strain>
    </source>
</reference>
<dbReference type="GO" id="GO:0005975">
    <property type="term" value="P:carbohydrate metabolic process"/>
    <property type="evidence" value="ECO:0007669"/>
    <property type="project" value="InterPro"/>
</dbReference>
<dbReference type="CDD" id="cd03143">
    <property type="entry name" value="A4_beta-galactosidase_middle_domain"/>
    <property type="match status" value="1"/>
</dbReference>
<protein>
    <recommendedName>
        <fullName evidence="1">Beta-galactosidase trimerisation domain-containing protein</fullName>
    </recommendedName>
</protein>
<dbReference type="Gene3D" id="3.40.50.880">
    <property type="match status" value="1"/>
</dbReference>
<dbReference type="Pfam" id="PF08532">
    <property type="entry name" value="Glyco_hydro_42M"/>
    <property type="match status" value="1"/>
</dbReference>
<dbReference type="InterPro" id="IPR029062">
    <property type="entry name" value="Class_I_gatase-like"/>
</dbReference>
<dbReference type="AlphaFoldDB" id="X1M6A1"/>
<comment type="caution">
    <text evidence="2">The sequence shown here is derived from an EMBL/GenBank/DDBJ whole genome shotgun (WGS) entry which is preliminary data.</text>
</comment>
<sequence>MVKKNAARSIEKFVYGGGTFITTFFSGMVDENDLIILGGYPGAFRKLLGLWVEEIDALYPYMSNTIVMKERFPEMLKEEYDCKLICDVINTEGAKTLAVFGKDYYKGYPSLTENNYGKGKAVYVGTEPEDDFIGGLIRHYCNEKALSSFTEPQKGV</sequence>
<feature type="non-terminal residue" evidence="2">
    <location>
        <position position="156"/>
    </location>
</feature>
<dbReference type="InterPro" id="IPR003476">
    <property type="entry name" value="Glyco_hydro_42"/>
</dbReference>
<dbReference type="GO" id="GO:0004565">
    <property type="term" value="F:beta-galactosidase activity"/>
    <property type="evidence" value="ECO:0007669"/>
    <property type="project" value="InterPro"/>
</dbReference>
<organism evidence="2">
    <name type="scientific">marine sediment metagenome</name>
    <dbReference type="NCBI Taxonomy" id="412755"/>
    <lineage>
        <taxon>unclassified sequences</taxon>
        <taxon>metagenomes</taxon>
        <taxon>ecological metagenomes</taxon>
    </lineage>
</organism>
<evidence type="ECO:0000313" key="2">
    <source>
        <dbReference type="EMBL" id="GAI13596.1"/>
    </source>
</evidence>
<feature type="domain" description="Beta-galactosidase trimerisation" evidence="1">
    <location>
        <begin position="1"/>
        <end position="146"/>
    </location>
</feature>
<dbReference type="EMBL" id="BARV01013279">
    <property type="protein sequence ID" value="GAI13596.1"/>
    <property type="molecule type" value="Genomic_DNA"/>
</dbReference>
<dbReference type="PANTHER" id="PTHR36447:SF1">
    <property type="entry name" value="BETA-GALACTOSIDASE GANA"/>
    <property type="match status" value="1"/>
</dbReference>
<gene>
    <name evidence="2" type="ORF">S06H3_24087</name>
</gene>
<dbReference type="SUPFAM" id="SSF52317">
    <property type="entry name" value="Class I glutamine amidotransferase-like"/>
    <property type="match status" value="1"/>
</dbReference>